<dbReference type="RefSeq" id="WP_405311648.1">
    <property type="nucleotide sequence ID" value="NZ_CP088155.1"/>
</dbReference>
<evidence type="ECO:0000256" key="2">
    <source>
        <dbReference type="ARBA" id="ARBA00022475"/>
    </source>
</evidence>
<gene>
    <name evidence="9" type="ORF">LQ356_00090</name>
</gene>
<keyword evidence="3 8" id="KW-0732">Signal</keyword>
<evidence type="ECO:0008006" key="11">
    <source>
        <dbReference type="Google" id="ProtNLM"/>
    </source>
</evidence>
<reference evidence="9" key="1">
    <citation type="submission" date="2021-11" db="EMBL/GenBank/DDBJ databases">
        <title>The first genome sequence of unculturable Mycoplasma faucium obtained by de novo assembly of metagenomic reads.</title>
        <authorList>
            <person name="Sabat A.J."/>
            <person name="Bathoorn E."/>
            <person name="Akkerboom V."/>
            <person name="Friedrich A.W."/>
        </authorList>
    </citation>
    <scope>NUCLEOTIDE SEQUENCE [LARGE SCALE GENOMIC DNA]</scope>
    <source>
        <strain evidence="9">UMCG-MFM1</strain>
    </source>
</reference>
<proteinExistence type="predicted"/>
<evidence type="ECO:0000256" key="4">
    <source>
        <dbReference type="ARBA" id="ARBA00022737"/>
    </source>
</evidence>
<dbReference type="EMBL" id="CP088155">
    <property type="protein sequence ID" value="WYM97284.1"/>
    <property type="molecule type" value="Genomic_DNA"/>
</dbReference>
<dbReference type="InterPro" id="IPR049890">
    <property type="entry name" value="VlpA-F-like_signal"/>
</dbReference>
<name>A0ABZ2TLF8_9BACT</name>
<keyword evidence="2" id="KW-1003">Cell membrane</keyword>
<accession>A0ABZ2TLF8</accession>
<dbReference type="Proteomes" id="UP001622612">
    <property type="component" value="Chromosome"/>
</dbReference>
<evidence type="ECO:0000256" key="8">
    <source>
        <dbReference type="SAM" id="SignalP"/>
    </source>
</evidence>
<comment type="subcellular location">
    <subcellularLocation>
        <location evidence="1">Cell membrane</location>
        <topology evidence="1">Lipid-anchor</topology>
    </subcellularLocation>
</comment>
<evidence type="ECO:0000256" key="5">
    <source>
        <dbReference type="ARBA" id="ARBA00023136"/>
    </source>
</evidence>
<dbReference type="PROSITE" id="PS51257">
    <property type="entry name" value="PROKAR_LIPOPROTEIN"/>
    <property type="match status" value="1"/>
</dbReference>
<evidence type="ECO:0000313" key="10">
    <source>
        <dbReference type="Proteomes" id="UP001622612"/>
    </source>
</evidence>
<evidence type="ECO:0000256" key="6">
    <source>
        <dbReference type="ARBA" id="ARBA00023139"/>
    </source>
</evidence>
<dbReference type="NCBIfam" id="NF033817">
    <property type="entry name" value="Mplas_variab_LP"/>
    <property type="match status" value="1"/>
</dbReference>
<keyword evidence="6" id="KW-0564">Palmitate</keyword>
<keyword evidence="4" id="KW-0677">Repeat</keyword>
<evidence type="ECO:0000256" key="1">
    <source>
        <dbReference type="ARBA" id="ARBA00004193"/>
    </source>
</evidence>
<evidence type="ECO:0000313" key="9">
    <source>
        <dbReference type="EMBL" id="WYM97284.1"/>
    </source>
</evidence>
<sequence>MKKNSKKIFLSLGAILPLIISTPLLAASCESSLKSKLNRVLKTNKKYRTKLEQKLNIPSKFDSFKTSIFNELNSLLQNVSDKNKRIDIYKHIISKVVESNNNLSSMYDSNE</sequence>
<evidence type="ECO:0000256" key="7">
    <source>
        <dbReference type="ARBA" id="ARBA00023288"/>
    </source>
</evidence>
<keyword evidence="5" id="KW-0472">Membrane</keyword>
<keyword evidence="7" id="KW-0449">Lipoprotein</keyword>
<feature type="chain" id="PRO_5046567626" description="Variable surface lipoprotein" evidence="8">
    <location>
        <begin position="27"/>
        <end position="111"/>
    </location>
</feature>
<protein>
    <recommendedName>
        <fullName evidence="11">Variable surface lipoprotein</fullName>
    </recommendedName>
</protein>
<organism evidence="9 10">
    <name type="scientific">Metamycoplasma faucium</name>
    <dbReference type="NCBI Taxonomy" id="56142"/>
    <lineage>
        <taxon>Bacteria</taxon>
        <taxon>Bacillati</taxon>
        <taxon>Mycoplasmatota</taxon>
        <taxon>Mycoplasmoidales</taxon>
        <taxon>Metamycoplasmataceae</taxon>
        <taxon>Metamycoplasma</taxon>
    </lineage>
</organism>
<feature type="signal peptide" evidence="8">
    <location>
        <begin position="1"/>
        <end position="26"/>
    </location>
</feature>
<keyword evidence="10" id="KW-1185">Reference proteome</keyword>
<evidence type="ECO:0000256" key="3">
    <source>
        <dbReference type="ARBA" id="ARBA00022729"/>
    </source>
</evidence>